<dbReference type="GO" id="GO:0006742">
    <property type="term" value="P:NADP+ catabolic process"/>
    <property type="evidence" value="ECO:0007669"/>
    <property type="project" value="TreeGrafter"/>
</dbReference>
<evidence type="ECO:0000256" key="3">
    <source>
        <dbReference type="ARBA" id="ARBA00009595"/>
    </source>
</evidence>
<dbReference type="GO" id="GO:0046872">
    <property type="term" value="F:metal ion binding"/>
    <property type="evidence" value="ECO:0007669"/>
    <property type="project" value="UniProtKB-KW"/>
</dbReference>
<dbReference type="InterPro" id="IPR050241">
    <property type="entry name" value="NAD-cap_RNA_hydrolase_NudC"/>
</dbReference>
<dbReference type="InterPro" id="IPR000086">
    <property type="entry name" value="NUDIX_hydrolase_dom"/>
</dbReference>
<evidence type="ECO:0000256" key="7">
    <source>
        <dbReference type="ARBA" id="ARBA00022842"/>
    </source>
</evidence>
<keyword evidence="5" id="KW-0479">Metal-binding</keyword>
<dbReference type="GO" id="GO:0035529">
    <property type="term" value="F:NADH pyrophosphatase activity"/>
    <property type="evidence" value="ECO:0007669"/>
    <property type="project" value="TreeGrafter"/>
</dbReference>
<sequence>MQILPVGPRDEIPVRDGRPVFLTDHPGEPVSVAPEYFAVRVSSGEVRDLGRPVAPRDLNDRLVDASVSLLRNRERVRFDPSDGSELRYGDGGVAYGASGRPLYPRLDPAVIGLVELAGADRLLLGMNAQRRKYFSLVAGYVSHGESLEEAFAREVWEETGRRVGGITYVGSQPWPVSGSLMVGMRGTTADEHPQADTDGELIEVLWVSARDIRDRRIPIAPPGSIAHDMILAWAAGKNQ</sequence>
<feature type="domain" description="Nudix hydrolase" evidence="10">
    <location>
        <begin position="104"/>
        <end position="231"/>
    </location>
</feature>
<dbReference type="AlphaFoldDB" id="A0A8I0HPT4"/>
<dbReference type="InterPro" id="IPR015797">
    <property type="entry name" value="NUDIX_hydrolase-like_dom_sf"/>
</dbReference>
<evidence type="ECO:0000256" key="5">
    <source>
        <dbReference type="ARBA" id="ARBA00022723"/>
    </source>
</evidence>
<dbReference type="PANTHER" id="PTHR42904">
    <property type="entry name" value="NUDIX HYDROLASE, NUDC SUBFAMILY"/>
    <property type="match status" value="1"/>
</dbReference>
<evidence type="ECO:0000259" key="10">
    <source>
        <dbReference type="PROSITE" id="PS51462"/>
    </source>
</evidence>
<dbReference type="EMBL" id="JACSPR010000002">
    <property type="protein sequence ID" value="MBD8029250.1"/>
    <property type="molecule type" value="Genomic_DNA"/>
</dbReference>
<dbReference type="EC" id="3.6.1.22" evidence="4"/>
<evidence type="ECO:0000256" key="1">
    <source>
        <dbReference type="ARBA" id="ARBA00001946"/>
    </source>
</evidence>
<dbReference type="RefSeq" id="WP_191732511.1">
    <property type="nucleotide sequence ID" value="NZ_JACSPR010000002.1"/>
</dbReference>
<keyword evidence="7" id="KW-0460">Magnesium</keyword>
<proteinExistence type="inferred from homology"/>
<name>A0A8I0HPT4_9CORY</name>
<dbReference type="InterPro" id="IPR020084">
    <property type="entry name" value="NUDIX_hydrolase_CS"/>
</dbReference>
<dbReference type="PANTHER" id="PTHR42904:SF6">
    <property type="entry name" value="NAD-CAPPED RNA HYDROLASE NUDT12"/>
    <property type="match status" value="1"/>
</dbReference>
<dbReference type="PROSITE" id="PS00893">
    <property type="entry name" value="NUDIX_BOX"/>
    <property type="match status" value="1"/>
</dbReference>
<evidence type="ECO:0000256" key="6">
    <source>
        <dbReference type="ARBA" id="ARBA00022801"/>
    </source>
</evidence>
<organism evidence="11 12">
    <name type="scientific">Corynebacterium gallinarum</name>
    <dbReference type="NCBI Taxonomy" id="2762214"/>
    <lineage>
        <taxon>Bacteria</taxon>
        <taxon>Bacillati</taxon>
        <taxon>Actinomycetota</taxon>
        <taxon>Actinomycetes</taxon>
        <taxon>Mycobacteriales</taxon>
        <taxon>Corynebacteriaceae</taxon>
        <taxon>Corynebacterium</taxon>
    </lineage>
</organism>
<dbReference type="PROSITE" id="PS51462">
    <property type="entry name" value="NUDIX"/>
    <property type="match status" value="1"/>
</dbReference>
<comment type="similarity">
    <text evidence="3">Belongs to the Nudix hydrolase family. NudC subfamily.</text>
</comment>
<dbReference type="SUPFAM" id="SSF55811">
    <property type="entry name" value="Nudix"/>
    <property type="match status" value="1"/>
</dbReference>
<dbReference type="GO" id="GO:0019677">
    <property type="term" value="P:NAD+ catabolic process"/>
    <property type="evidence" value="ECO:0007669"/>
    <property type="project" value="TreeGrafter"/>
</dbReference>
<keyword evidence="8" id="KW-0520">NAD</keyword>
<gene>
    <name evidence="11" type="ORF">H9627_02735</name>
</gene>
<dbReference type="Gene3D" id="3.90.79.10">
    <property type="entry name" value="Nucleoside Triphosphate Pyrophosphohydrolase"/>
    <property type="match status" value="1"/>
</dbReference>
<dbReference type="Pfam" id="PF00293">
    <property type="entry name" value="NUDIX"/>
    <property type="match status" value="1"/>
</dbReference>
<dbReference type="CDD" id="cd03429">
    <property type="entry name" value="NUDIX_NADH_pyrophosphatase_Nudt13"/>
    <property type="match status" value="1"/>
</dbReference>
<evidence type="ECO:0000313" key="11">
    <source>
        <dbReference type="EMBL" id="MBD8029250.1"/>
    </source>
</evidence>
<comment type="cofactor">
    <cofactor evidence="1">
        <name>Mg(2+)</name>
        <dbReference type="ChEBI" id="CHEBI:18420"/>
    </cofactor>
</comment>
<evidence type="ECO:0000256" key="2">
    <source>
        <dbReference type="ARBA" id="ARBA00001947"/>
    </source>
</evidence>
<keyword evidence="6" id="KW-0378">Hydrolase</keyword>
<dbReference type="GO" id="GO:0005829">
    <property type="term" value="C:cytosol"/>
    <property type="evidence" value="ECO:0007669"/>
    <property type="project" value="TreeGrafter"/>
</dbReference>
<comment type="cofactor">
    <cofactor evidence="2">
        <name>Zn(2+)</name>
        <dbReference type="ChEBI" id="CHEBI:29105"/>
    </cofactor>
</comment>
<evidence type="ECO:0000313" key="12">
    <source>
        <dbReference type="Proteomes" id="UP000650224"/>
    </source>
</evidence>
<comment type="caution">
    <text evidence="11">The sequence shown here is derived from an EMBL/GenBank/DDBJ whole genome shotgun (WGS) entry which is preliminary data.</text>
</comment>
<reference evidence="11 12" key="1">
    <citation type="submission" date="2020-08" db="EMBL/GenBank/DDBJ databases">
        <title>A Genomic Blueprint of the Chicken Gut Microbiome.</title>
        <authorList>
            <person name="Gilroy R."/>
            <person name="Ravi A."/>
            <person name="Getino M."/>
            <person name="Pursley I."/>
            <person name="Horton D.L."/>
            <person name="Alikhan N.-F."/>
            <person name="Baker D."/>
            <person name="Gharbi K."/>
            <person name="Hall N."/>
            <person name="Watson M."/>
            <person name="Adriaenssens E.M."/>
            <person name="Foster-Nyarko E."/>
            <person name="Jarju S."/>
            <person name="Secka A."/>
            <person name="Antonio M."/>
            <person name="Oren A."/>
            <person name="Chaudhuri R."/>
            <person name="La Ragione R.M."/>
            <person name="Hildebrand F."/>
            <person name="Pallen M.J."/>
        </authorList>
    </citation>
    <scope>NUCLEOTIDE SEQUENCE [LARGE SCALE GENOMIC DNA]</scope>
    <source>
        <strain evidence="11 12">Sa1YVA5</strain>
    </source>
</reference>
<comment type="catalytic activity">
    <reaction evidence="9">
        <text>a 5'-end NAD(+)-phospho-ribonucleoside in mRNA + H2O = a 5'-end phospho-adenosine-phospho-ribonucleoside in mRNA + beta-nicotinamide D-ribonucleotide + 2 H(+)</text>
        <dbReference type="Rhea" id="RHEA:60876"/>
        <dbReference type="Rhea" id="RHEA-COMP:15698"/>
        <dbReference type="Rhea" id="RHEA-COMP:15719"/>
        <dbReference type="ChEBI" id="CHEBI:14649"/>
        <dbReference type="ChEBI" id="CHEBI:15377"/>
        <dbReference type="ChEBI" id="CHEBI:15378"/>
        <dbReference type="ChEBI" id="CHEBI:144029"/>
        <dbReference type="ChEBI" id="CHEBI:144051"/>
    </reaction>
    <physiologicalReaction direction="left-to-right" evidence="9">
        <dbReference type="Rhea" id="RHEA:60877"/>
    </physiologicalReaction>
</comment>
<evidence type="ECO:0000256" key="4">
    <source>
        <dbReference type="ARBA" id="ARBA00012381"/>
    </source>
</evidence>
<evidence type="ECO:0000256" key="8">
    <source>
        <dbReference type="ARBA" id="ARBA00023027"/>
    </source>
</evidence>
<protein>
    <recommendedName>
        <fullName evidence="4">NAD(+) diphosphatase</fullName>
        <ecNumber evidence="4">3.6.1.22</ecNumber>
    </recommendedName>
</protein>
<dbReference type="InterPro" id="IPR049734">
    <property type="entry name" value="NudC-like_C"/>
</dbReference>
<keyword evidence="12" id="KW-1185">Reference proteome</keyword>
<evidence type="ECO:0000256" key="9">
    <source>
        <dbReference type="ARBA" id="ARBA00023679"/>
    </source>
</evidence>
<accession>A0A8I0HPT4</accession>
<dbReference type="Proteomes" id="UP000650224">
    <property type="component" value="Unassembled WGS sequence"/>
</dbReference>